<feature type="region of interest" description="Disordered" evidence="1">
    <location>
        <begin position="1"/>
        <end position="85"/>
    </location>
</feature>
<organism evidence="2 3">
    <name type="scientific">Potamilus streckersoni</name>
    <dbReference type="NCBI Taxonomy" id="2493646"/>
    <lineage>
        <taxon>Eukaryota</taxon>
        <taxon>Metazoa</taxon>
        <taxon>Spiralia</taxon>
        <taxon>Lophotrochozoa</taxon>
        <taxon>Mollusca</taxon>
        <taxon>Bivalvia</taxon>
        <taxon>Autobranchia</taxon>
        <taxon>Heteroconchia</taxon>
        <taxon>Palaeoheterodonta</taxon>
        <taxon>Unionida</taxon>
        <taxon>Unionoidea</taxon>
        <taxon>Unionidae</taxon>
        <taxon>Ambleminae</taxon>
        <taxon>Lampsilini</taxon>
        <taxon>Potamilus</taxon>
    </lineage>
</organism>
<name>A0AAE0SGE9_9BIVA</name>
<evidence type="ECO:0000313" key="3">
    <source>
        <dbReference type="Proteomes" id="UP001195483"/>
    </source>
</evidence>
<protein>
    <submittedName>
        <fullName evidence="2">Uncharacterized protein</fullName>
    </submittedName>
</protein>
<accession>A0AAE0SGE9</accession>
<keyword evidence="3" id="KW-1185">Reference proteome</keyword>
<reference evidence="2" key="3">
    <citation type="submission" date="2023-05" db="EMBL/GenBank/DDBJ databases">
        <authorList>
            <person name="Smith C.H."/>
        </authorList>
    </citation>
    <scope>NUCLEOTIDE SEQUENCE</scope>
    <source>
        <strain evidence="2">CHS0354</strain>
        <tissue evidence="2">Mantle</tissue>
    </source>
</reference>
<sequence length="108" mass="11909">MIMGCNGSKSTNTATYRGEHQKDHSQNPDDNTELAMAADDKTGQNNDSNEQQEQENTSENNAEPENKNKKNTETTTVGDGDSEITQVEDIEKMEQTIDGNNAQAQTEE</sequence>
<reference evidence="2" key="1">
    <citation type="journal article" date="2021" name="Genome Biol. Evol.">
        <title>A High-Quality Reference Genome for a Parasitic Bivalve with Doubly Uniparental Inheritance (Bivalvia: Unionida).</title>
        <authorList>
            <person name="Smith C.H."/>
        </authorList>
    </citation>
    <scope>NUCLEOTIDE SEQUENCE</scope>
    <source>
        <strain evidence="2">CHS0354</strain>
    </source>
</reference>
<proteinExistence type="predicted"/>
<reference evidence="2" key="2">
    <citation type="journal article" date="2021" name="Genome Biol. Evol.">
        <title>Developing a high-quality reference genome for a parasitic bivalve with doubly uniparental inheritance (Bivalvia: Unionida).</title>
        <authorList>
            <person name="Smith C.H."/>
        </authorList>
    </citation>
    <scope>NUCLEOTIDE SEQUENCE</scope>
    <source>
        <strain evidence="2">CHS0354</strain>
        <tissue evidence="2">Mantle</tissue>
    </source>
</reference>
<gene>
    <name evidence="2" type="ORF">CHS0354_013086</name>
</gene>
<feature type="compositionally biased region" description="Low complexity" evidence="1">
    <location>
        <begin position="44"/>
        <end position="63"/>
    </location>
</feature>
<evidence type="ECO:0000313" key="2">
    <source>
        <dbReference type="EMBL" id="KAK3591023.1"/>
    </source>
</evidence>
<dbReference type="EMBL" id="JAEAOA010000796">
    <property type="protein sequence ID" value="KAK3591023.1"/>
    <property type="molecule type" value="Genomic_DNA"/>
</dbReference>
<feature type="compositionally biased region" description="Basic and acidic residues" evidence="1">
    <location>
        <begin position="17"/>
        <end position="27"/>
    </location>
</feature>
<dbReference type="AlphaFoldDB" id="A0AAE0SGE9"/>
<comment type="caution">
    <text evidence="2">The sequence shown here is derived from an EMBL/GenBank/DDBJ whole genome shotgun (WGS) entry which is preliminary data.</text>
</comment>
<dbReference type="Proteomes" id="UP001195483">
    <property type="component" value="Unassembled WGS sequence"/>
</dbReference>
<evidence type="ECO:0000256" key="1">
    <source>
        <dbReference type="SAM" id="MobiDB-lite"/>
    </source>
</evidence>